<keyword evidence="1" id="KW-0812">Transmembrane</keyword>
<dbReference type="Proteomes" id="UP000309601">
    <property type="component" value="Unassembled WGS sequence"/>
</dbReference>
<dbReference type="InterPro" id="IPR007065">
    <property type="entry name" value="HPP"/>
</dbReference>
<dbReference type="Proteomes" id="UP000310685">
    <property type="component" value="Unassembled WGS sequence"/>
</dbReference>
<evidence type="ECO:0000313" key="9">
    <source>
        <dbReference type="Proteomes" id="UP000305362"/>
    </source>
</evidence>
<accession>A0A4T0LN98</accession>
<dbReference type="EMBL" id="SPRV01000036">
    <property type="protein sequence ID" value="TIC60746.1"/>
    <property type="molecule type" value="Genomic_DNA"/>
</dbReference>
<evidence type="ECO:0000313" key="6">
    <source>
        <dbReference type="EMBL" id="TIC60746.1"/>
    </source>
</evidence>
<proteinExistence type="predicted"/>
<feature type="transmembrane region" description="Helical" evidence="1">
    <location>
        <begin position="63"/>
        <end position="83"/>
    </location>
</feature>
<keyword evidence="1" id="KW-0472">Membrane</keyword>
<dbReference type="Proteomes" id="UP000305362">
    <property type="component" value="Unassembled WGS sequence"/>
</dbReference>
<evidence type="ECO:0000313" key="11">
    <source>
        <dbReference type="Proteomes" id="UP000307169"/>
    </source>
</evidence>
<evidence type="ECO:0000313" key="14">
    <source>
        <dbReference type="Proteomes" id="UP000310708"/>
    </source>
</evidence>
<dbReference type="AlphaFoldDB" id="A0A4T0LN98"/>
<evidence type="ECO:0000313" key="7">
    <source>
        <dbReference type="EMBL" id="TIC64286.1"/>
    </source>
</evidence>
<name>A0A4T0LN98_9BASI</name>
<dbReference type="OMA" id="LCFNASQ"/>
<organism evidence="3 13">
    <name type="scientific">Wallemia mellicola</name>
    <dbReference type="NCBI Taxonomy" id="1708541"/>
    <lineage>
        <taxon>Eukaryota</taxon>
        <taxon>Fungi</taxon>
        <taxon>Dikarya</taxon>
        <taxon>Basidiomycota</taxon>
        <taxon>Wallemiomycotina</taxon>
        <taxon>Wallemiomycetes</taxon>
        <taxon>Wallemiales</taxon>
        <taxon>Wallemiaceae</taxon>
        <taxon>Wallemia</taxon>
    </lineage>
</organism>
<dbReference type="EMBL" id="SPRO01000022">
    <property type="protein sequence ID" value="TIC29928.1"/>
    <property type="molecule type" value="Genomic_DNA"/>
</dbReference>
<dbReference type="InterPro" id="IPR058581">
    <property type="entry name" value="TM_HPP"/>
</dbReference>
<feature type="transmembrane region" description="Helical" evidence="1">
    <location>
        <begin position="118"/>
        <end position="136"/>
    </location>
</feature>
<evidence type="ECO:0000313" key="4">
    <source>
        <dbReference type="EMBL" id="TIC01664.1"/>
    </source>
</evidence>
<dbReference type="Pfam" id="PF04982">
    <property type="entry name" value="TM_HPP"/>
    <property type="match status" value="1"/>
</dbReference>
<protein>
    <recommendedName>
        <fullName evidence="2">HPP transmembrane region domain-containing protein</fullName>
    </recommendedName>
</protein>
<dbReference type="Proteomes" id="UP000310708">
    <property type="component" value="Unassembled WGS sequence"/>
</dbReference>
<dbReference type="EMBL" id="SPRX01000028">
    <property type="protein sequence ID" value="TIC64879.1"/>
    <property type="molecule type" value="Genomic_DNA"/>
</dbReference>
<evidence type="ECO:0000313" key="13">
    <source>
        <dbReference type="Proteomes" id="UP000310685"/>
    </source>
</evidence>
<dbReference type="Proteomes" id="UP000307169">
    <property type="component" value="Unassembled WGS sequence"/>
</dbReference>
<evidence type="ECO:0000313" key="3">
    <source>
        <dbReference type="EMBL" id="TIB78095.1"/>
    </source>
</evidence>
<sequence length="240" mass="26845">MKKVNSLNPIKHFDEIFKRDKQSDRYIARLPRFISHFLGYRSHEGQQLLPFLKYMTRDTEINLLGWIGSFVGIALLIAVFSYSNDLVNWNPYIVPSMGASAVLVFGTFESPFAQPRNLIFGHFISALIGVIFQRLFSLNSGYNPSESAIHGAMEVGQLAWFAASLATASAVAAMHFTGTTHPPAGATALIATTMPSIVSYSWRYLATLLISSTLMLGWALIWNNLSSRRYPVYWITPDRS</sequence>
<evidence type="ECO:0000259" key="2">
    <source>
        <dbReference type="Pfam" id="PF04982"/>
    </source>
</evidence>
<feature type="domain" description="HPP transmembrane region" evidence="2">
    <location>
        <begin position="62"/>
        <end position="231"/>
    </location>
</feature>
<evidence type="ECO:0000256" key="1">
    <source>
        <dbReference type="SAM" id="Phobius"/>
    </source>
</evidence>
<evidence type="ECO:0000313" key="8">
    <source>
        <dbReference type="EMBL" id="TIC64879.1"/>
    </source>
</evidence>
<dbReference type="Proteomes" id="UP000305647">
    <property type="component" value="Unassembled WGS sequence"/>
</dbReference>
<evidence type="ECO:0000313" key="5">
    <source>
        <dbReference type="EMBL" id="TIC29928.1"/>
    </source>
</evidence>
<dbReference type="EMBL" id="SPRH01000016">
    <property type="protein sequence ID" value="TIC01664.1"/>
    <property type="molecule type" value="Genomic_DNA"/>
</dbReference>
<feature type="transmembrane region" description="Helical" evidence="1">
    <location>
        <begin position="202"/>
        <end position="221"/>
    </location>
</feature>
<feature type="transmembrane region" description="Helical" evidence="1">
    <location>
        <begin position="89"/>
        <end position="106"/>
    </location>
</feature>
<dbReference type="EMBL" id="SPRC01000029">
    <property type="protein sequence ID" value="TIB78095.1"/>
    <property type="molecule type" value="Genomic_DNA"/>
</dbReference>
<comment type="caution">
    <text evidence="3">The sequence shown here is derived from an EMBL/GenBank/DDBJ whole genome shotgun (WGS) entry which is preliminary data.</text>
</comment>
<reference evidence="9 10" key="1">
    <citation type="submission" date="2019-03" db="EMBL/GenBank/DDBJ databases">
        <title>Sequencing 25 genomes of Wallemia mellicola.</title>
        <authorList>
            <person name="Gostincar C."/>
        </authorList>
    </citation>
    <scope>NUCLEOTIDE SEQUENCE [LARGE SCALE GENOMIC DNA]</scope>
    <source>
        <strain evidence="4 11">EXF-1262</strain>
        <strain evidence="7 12">EXF-1274</strain>
        <strain evidence="6 9">EXF-1277</strain>
        <strain evidence="3 13">EXF-6152</strain>
        <strain evidence="8 14">EXF-757</strain>
        <strain evidence="5 10">EXF-8738</strain>
    </source>
</reference>
<evidence type="ECO:0000313" key="10">
    <source>
        <dbReference type="Proteomes" id="UP000305647"/>
    </source>
</evidence>
<dbReference type="OrthoDB" id="2016548at2759"/>
<dbReference type="EMBL" id="SPRW01000029">
    <property type="protein sequence ID" value="TIC64286.1"/>
    <property type="molecule type" value="Genomic_DNA"/>
</dbReference>
<dbReference type="PANTHER" id="PTHR33741:SF5">
    <property type="entry name" value="TRANSMEMBRANE PROTEIN DDB_G0269096-RELATED"/>
    <property type="match status" value="1"/>
</dbReference>
<dbReference type="PANTHER" id="PTHR33741">
    <property type="entry name" value="TRANSMEMBRANE PROTEIN DDB_G0269096-RELATED"/>
    <property type="match status" value="1"/>
</dbReference>
<gene>
    <name evidence="8" type="ORF">E3Q01_02453</name>
    <name evidence="7" type="ORF">E3Q02_02693</name>
    <name evidence="6" type="ORF">E3Q03_03047</name>
    <name evidence="5" type="ORF">E3Q10_02327</name>
    <name evidence="4" type="ORF">E3Q17_01775</name>
    <name evidence="3" type="ORF">E3Q22_02775</name>
</gene>
<keyword evidence="1" id="KW-1133">Transmembrane helix</keyword>
<evidence type="ECO:0000313" key="12">
    <source>
        <dbReference type="Proteomes" id="UP000309601"/>
    </source>
</evidence>